<dbReference type="EMBL" id="JBHUPC010000013">
    <property type="protein sequence ID" value="MFD2892038.1"/>
    <property type="molecule type" value="Genomic_DNA"/>
</dbReference>
<dbReference type="Proteomes" id="UP001597534">
    <property type="component" value="Unassembled WGS sequence"/>
</dbReference>
<gene>
    <name evidence="1" type="ORF">ACFS5J_08450</name>
</gene>
<accession>A0ABW5YLU7</accession>
<reference evidence="2" key="1">
    <citation type="journal article" date="2019" name="Int. J. Syst. Evol. Microbiol.">
        <title>The Global Catalogue of Microorganisms (GCM) 10K type strain sequencing project: providing services to taxonomists for standard genome sequencing and annotation.</title>
        <authorList>
            <consortium name="The Broad Institute Genomics Platform"/>
            <consortium name="The Broad Institute Genome Sequencing Center for Infectious Disease"/>
            <person name="Wu L."/>
            <person name="Ma J."/>
        </authorList>
    </citation>
    <scope>NUCLEOTIDE SEQUENCE [LARGE SCALE GENOMIC DNA]</scope>
    <source>
        <strain evidence="2">KCTC 22671</strain>
    </source>
</reference>
<comment type="caution">
    <text evidence="1">The sequence shown here is derived from an EMBL/GenBank/DDBJ whole genome shotgun (WGS) entry which is preliminary data.</text>
</comment>
<evidence type="ECO:0000313" key="2">
    <source>
        <dbReference type="Proteomes" id="UP001597534"/>
    </source>
</evidence>
<sequence>MKKLLFIITLLFLLKPVLPFVEYVVNYEYIAMQLCENKSKPELKCNGKCHLVKELAKASENEKPLSQNKKNSNTEIEILFYNTVTEFQFNITENYTDKENKSSYLNLYQGNFSNLTFHPPLI</sequence>
<evidence type="ECO:0000313" key="1">
    <source>
        <dbReference type="EMBL" id="MFD2892038.1"/>
    </source>
</evidence>
<dbReference type="RefSeq" id="WP_379811660.1">
    <property type="nucleotide sequence ID" value="NZ_JBHUPC010000013.1"/>
</dbReference>
<name>A0ABW5YLU7_9FLAO</name>
<protein>
    <submittedName>
        <fullName evidence="1">Uncharacterized protein</fullName>
    </submittedName>
</protein>
<keyword evidence="2" id="KW-1185">Reference proteome</keyword>
<proteinExistence type="predicted"/>
<organism evidence="1 2">
    <name type="scientific">Flavobacterium chuncheonense</name>
    <dbReference type="NCBI Taxonomy" id="2026653"/>
    <lineage>
        <taxon>Bacteria</taxon>
        <taxon>Pseudomonadati</taxon>
        <taxon>Bacteroidota</taxon>
        <taxon>Flavobacteriia</taxon>
        <taxon>Flavobacteriales</taxon>
        <taxon>Flavobacteriaceae</taxon>
        <taxon>Flavobacterium</taxon>
    </lineage>
</organism>